<protein>
    <submittedName>
        <fullName evidence="1">Uncharacterized protein</fullName>
    </submittedName>
</protein>
<dbReference type="Proteomes" id="UP000034181">
    <property type="component" value="Unassembled WGS sequence"/>
</dbReference>
<evidence type="ECO:0000313" key="1">
    <source>
        <dbReference type="EMBL" id="KKQ74452.1"/>
    </source>
</evidence>
<name>A0A0G0K6J0_9BACT</name>
<reference evidence="1 2" key="1">
    <citation type="journal article" date="2015" name="Nature">
        <title>rRNA introns, odd ribosomes, and small enigmatic genomes across a large radiation of phyla.</title>
        <authorList>
            <person name="Brown C.T."/>
            <person name="Hug L.A."/>
            <person name="Thomas B.C."/>
            <person name="Sharon I."/>
            <person name="Castelle C.J."/>
            <person name="Singh A."/>
            <person name="Wilkins M.J."/>
            <person name="Williams K.H."/>
            <person name="Banfield J.F."/>
        </authorList>
    </citation>
    <scope>NUCLEOTIDE SEQUENCE [LARGE SCALE GENOMIC DNA]</scope>
</reference>
<dbReference type="EMBL" id="LBUZ01000031">
    <property type="protein sequence ID" value="KKQ74452.1"/>
    <property type="molecule type" value="Genomic_DNA"/>
</dbReference>
<accession>A0A0G0K6J0</accession>
<organism evidence="1 2">
    <name type="scientific">Candidatus Woesebacteria bacterium GW2011_GWB1_38_5b</name>
    <dbReference type="NCBI Taxonomy" id="1618569"/>
    <lineage>
        <taxon>Bacteria</taxon>
        <taxon>Candidatus Woeseibacteriota</taxon>
    </lineage>
</organism>
<comment type="caution">
    <text evidence="1">The sequence shown here is derived from an EMBL/GenBank/DDBJ whole genome shotgun (WGS) entry which is preliminary data.</text>
</comment>
<sequence>MGYLENVLSRVPGPVRQSIEQIMEYDWVDYPIRAHHLYKGSFPTMACLVGLEKPKESMILMAKLNRAAYFCANFPESRAKNGDGDKYLRWYAADVVGEKGEHAETYARVIAAAYLAFFHLDDCHPVAVSGNPDLICMGCSRGEHCRGGKRIFGVELNTPQKENLRTCTFLEEVGGDERNLVELDGGVLQFRTDAGTVKRFLKGRNGW</sequence>
<evidence type="ECO:0000313" key="2">
    <source>
        <dbReference type="Proteomes" id="UP000034181"/>
    </source>
</evidence>
<dbReference type="AlphaFoldDB" id="A0A0G0K6J0"/>
<proteinExistence type="predicted"/>
<gene>
    <name evidence="1" type="ORF">US96_C0031G0002</name>
</gene>